<dbReference type="InParanoid" id="D6TKW1"/>
<evidence type="ECO:0000313" key="2">
    <source>
        <dbReference type="Proteomes" id="UP000004508"/>
    </source>
</evidence>
<comment type="caution">
    <text evidence="1">The sequence shown here is derived from an EMBL/GenBank/DDBJ whole genome shotgun (WGS) entry which is preliminary data.</text>
</comment>
<organism evidence="1 2">
    <name type="scientific">Ktedonobacter racemifer DSM 44963</name>
    <dbReference type="NCBI Taxonomy" id="485913"/>
    <lineage>
        <taxon>Bacteria</taxon>
        <taxon>Bacillati</taxon>
        <taxon>Chloroflexota</taxon>
        <taxon>Ktedonobacteria</taxon>
        <taxon>Ktedonobacterales</taxon>
        <taxon>Ktedonobacteraceae</taxon>
        <taxon>Ktedonobacter</taxon>
    </lineage>
</organism>
<dbReference type="STRING" id="485913.Krac_7709"/>
<reference evidence="1 2" key="1">
    <citation type="journal article" date="2011" name="Stand. Genomic Sci.">
        <title>Non-contiguous finished genome sequence and contextual data of the filamentous soil bacterium Ktedonobacter racemifer type strain (SOSP1-21).</title>
        <authorList>
            <person name="Chang Y.J."/>
            <person name="Land M."/>
            <person name="Hauser L."/>
            <person name="Chertkov O."/>
            <person name="Del Rio T.G."/>
            <person name="Nolan M."/>
            <person name="Copeland A."/>
            <person name="Tice H."/>
            <person name="Cheng J.F."/>
            <person name="Lucas S."/>
            <person name="Han C."/>
            <person name="Goodwin L."/>
            <person name="Pitluck S."/>
            <person name="Ivanova N."/>
            <person name="Ovchinikova G."/>
            <person name="Pati A."/>
            <person name="Chen A."/>
            <person name="Palaniappan K."/>
            <person name="Mavromatis K."/>
            <person name="Liolios K."/>
            <person name="Brettin T."/>
            <person name="Fiebig A."/>
            <person name="Rohde M."/>
            <person name="Abt B."/>
            <person name="Goker M."/>
            <person name="Detter J.C."/>
            <person name="Woyke T."/>
            <person name="Bristow J."/>
            <person name="Eisen J.A."/>
            <person name="Markowitz V."/>
            <person name="Hugenholtz P."/>
            <person name="Kyrpides N.C."/>
            <person name="Klenk H.P."/>
            <person name="Lapidus A."/>
        </authorList>
    </citation>
    <scope>NUCLEOTIDE SEQUENCE [LARGE SCALE GENOMIC DNA]</scope>
    <source>
        <strain evidence="2">DSM 44963</strain>
    </source>
</reference>
<dbReference type="Proteomes" id="UP000004508">
    <property type="component" value="Unassembled WGS sequence"/>
</dbReference>
<protein>
    <submittedName>
        <fullName evidence="1">Uncharacterized protein</fullName>
    </submittedName>
</protein>
<keyword evidence="2" id="KW-1185">Reference proteome</keyword>
<sequence length="75" mass="8764">MPSADSMYEQAAQAARASRGTLWYLDKKLSEGEITLPENLSIRMWIFTMKHRLAGHMGYEIVVWNRTRFISIEMQ</sequence>
<name>D6TKW1_KTERA</name>
<dbReference type="AlphaFoldDB" id="D6TKW1"/>
<evidence type="ECO:0000313" key="1">
    <source>
        <dbReference type="EMBL" id="EFH86411.1"/>
    </source>
</evidence>
<dbReference type="EMBL" id="ADVG01000002">
    <property type="protein sequence ID" value="EFH86411.1"/>
    <property type="molecule type" value="Genomic_DNA"/>
</dbReference>
<accession>D6TKW1</accession>
<proteinExistence type="predicted"/>
<gene>
    <name evidence="1" type="ORF">Krac_7709</name>
</gene>
<dbReference type="RefSeq" id="WP_007910698.1">
    <property type="nucleotide sequence ID" value="NZ_ADVG01000002.1"/>
</dbReference>